<dbReference type="AlphaFoldDB" id="A0A3F2ZQ47"/>
<keyword evidence="1" id="KW-0614">Plasmid</keyword>
<dbReference type="Proteomes" id="UP000002333">
    <property type="component" value="Plasmid pCLJ"/>
</dbReference>
<dbReference type="EMBL" id="CP001081">
    <property type="protein sequence ID" value="ACQ51152.1"/>
    <property type="molecule type" value="Genomic_DNA"/>
</dbReference>
<sequence>MDTENIKYVGVLDKNGHKIYLNCKVKFRNNYYKVVEYNGFGDKREGVYILELMNNIPFVVNHLDLLNYHKECEINKKMILD</sequence>
<reference evidence="1 2" key="1">
    <citation type="journal article" date="2007" name="PLoS ONE">
        <title>Analysis of the neurotoxin complex genes in Clostridium botulinum A1-A4 and B1 strains: BoNT/A3, /Ba4 and /B1 clusters are located within plasmids.</title>
        <authorList>
            <person name="Smith T.J."/>
            <person name="Hill K.K."/>
            <person name="Foley B.T."/>
            <person name="Detter J.C."/>
            <person name="Munk A.C."/>
            <person name="Bruce D.C."/>
            <person name="Doggett N.A."/>
            <person name="Smith L.A."/>
            <person name="Marks J.D."/>
            <person name="Xie G."/>
            <person name="Brettin T.S."/>
        </authorList>
    </citation>
    <scope>NUCLEOTIDE SEQUENCE [LARGE SCALE GENOMIC DNA]</scope>
    <source>
        <strain evidence="2">657 / Type Ba4</strain>
    </source>
</reference>
<organism evidence="1 2">
    <name type="scientific">Clostridium botulinum (strain 657 / Type Ba4)</name>
    <dbReference type="NCBI Taxonomy" id="515621"/>
    <lineage>
        <taxon>Bacteria</taxon>
        <taxon>Bacillati</taxon>
        <taxon>Bacillota</taxon>
        <taxon>Clostridia</taxon>
        <taxon>Eubacteriales</taxon>
        <taxon>Clostridiaceae</taxon>
        <taxon>Clostridium</taxon>
    </lineage>
</organism>
<evidence type="ECO:0000313" key="1">
    <source>
        <dbReference type="EMBL" id="ACQ51152.1"/>
    </source>
</evidence>
<gene>
    <name evidence="1" type="ordered locus">CLJ_0105</name>
</gene>
<protein>
    <submittedName>
        <fullName evidence="1">Uncharacterized protein</fullName>
    </submittedName>
</protein>
<accession>A0A3F2ZQ47</accession>
<proteinExistence type="predicted"/>
<dbReference type="RefSeq" id="WP_012720154.1">
    <property type="nucleotide sequence ID" value="NC_012654.1"/>
</dbReference>
<reference evidence="2" key="2">
    <citation type="submission" date="2008-05" db="EMBL/GenBank/DDBJ databases">
        <title>Genome sequence of Clostridium botulinum Ba4 strain 657 plasmid pCLJ.</title>
        <authorList>
            <person name="Shrivastava S."/>
            <person name="Brown J.L."/>
            <person name="Bruce D."/>
            <person name="Detter C."/>
            <person name="Munk C."/>
            <person name="Smith L.A."/>
            <person name="Smith T.J."/>
            <person name="Sutton G."/>
            <person name="Brettin T.S."/>
        </authorList>
    </citation>
    <scope>NUCLEOTIDE SEQUENCE [LARGE SCALE GENOMIC DNA]</scope>
    <source>
        <strain evidence="2">657 / Type Ba4</strain>
        <plasmid evidence="2">pCLJ</plasmid>
    </source>
</reference>
<name>A0A3F2ZQ47_CLOB6</name>
<dbReference type="KEGG" id="cbi:CLJ_0105"/>
<geneLocation type="plasmid" evidence="1 2">
    <name>pCLJ</name>
</geneLocation>
<evidence type="ECO:0000313" key="2">
    <source>
        <dbReference type="Proteomes" id="UP000002333"/>
    </source>
</evidence>